<dbReference type="PANTHER" id="PTHR13693:SF100">
    <property type="entry name" value="8-AMINO-7-OXONONANOATE SYNTHASE"/>
    <property type="match status" value="1"/>
</dbReference>
<dbReference type="RefSeq" id="WP_160800264.1">
    <property type="nucleotide sequence ID" value="NZ_WUUL01000002.1"/>
</dbReference>
<reference evidence="13 14" key="1">
    <citation type="submission" date="2019-12" db="EMBL/GenBank/DDBJ databases">
        <title>Whole-genome analyses of novel actinobacteria.</title>
        <authorList>
            <person name="Sahin N."/>
            <person name="Saygin H."/>
        </authorList>
    </citation>
    <scope>NUCLEOTIDE SEQUENCE [LARGE SCALE GENOMIC DNA]</scope>
    <source>
        <strain evidence="13 14">KC615</strain>
    </source>
</reference>
<evidence type="ECO:0000256" key="4">
    <source>
        <dbReference type="ARBA" id="ARBA00010008"/>
    </source>
</evidence>
<comment type="pathway">
    <text evidence="3 11">Cofactor biosynthesis; biotin biosynthesis.</text>
</comment>
<dbReference type="InterPro" id="IPR015421">
    <property type="entry name" value="PyrdxlP-dep_Trfase_major"/>
</dbReference>
<dbReference type="InterPro" id="IPR050087">
    <property type="entry name" value="AON_synthase_class-II"/>
</dbReference>
<evidence type="ECO:0000256" key="10">
    <source>
        <dbReference type="PIRSR" id="PIRSR604723-51"/>
    </source>
</evidence>
<comment type="similarity">
    <text evidence="4 11">Belongs to the class-II pyridoxal-phosphate-dependent aminotransferase family. BioF subfamily.</text>
</comment>
<dbReference type="EMBL" id="WUUL01000002">
    <property type="protein sequence ID" value="MXQ52926.1"/>
    <property type="molecule type" value="Genomic_DNA"/>
</dbReference>
<evidence type="ECO:0000256" key="6">
    <source>
        <dbReference type="ARBA" id="ARBA00022679"/>
    </source>
</evidence>
<proteinExistence type="inferred from homology"/>
<keyword evidence="14" id="KW-1185">Reference proteome</keyword>
<dbReference type="GO" id="GO:0008710">
    <property type="term" value="F:8-amino-7-oxononanoate synthase activity"/>
    <property type="evidence" value="ECO:0007669"/>
    <property type="project" value="UniProtKB-UniRule"/>
</dbReference>
<comment type="cofactor">
    <cofactor evidence="1 10 11">
        <name>pyridoxal 5'-phosphate</name>
        <dbReference type="ChEBI" id="CHEBI:597326"/>
    </cofactor>
</comment>
<organism evidence="13 14">
    <name type="scientific">Shimazuella alba</name>
    <dbReference type="NCBI Taxonomy" id="2690964"/>
    <lineage>
        <taxon>Bacteria</taxon>
        <taxon>Bacillati</taxon>
        <taxon>Bacillota</taxon>
        <taxon>Bacilli</taxon>
        <taxon>Bacillales</taxon>
        <taxon>Thermoactinomycetaceae</taxon>
        <taxon>Shimazuella</taxon>
    </lineage>
</organism>
<evidence type="ECO:0000256" key="7">
    <source>
        <dbReference type="ARBA" id="ARBA00022756"/>
    </source>
</evidence>
<dbReference type="NCBIfam" id="TIGR00858">
    <property type="entry name" value="bioF"/>
    <property type="match status" value="1"/>
</dbReference>
<dbReference type="Proteomes" id="UP000430692">
    <property type="component" value="Unassembled WGS sequence"/>
</dbReference>
<dbReference type="InterPro" id="IPR015424">
    <property type="entry name" value="PyrdxlP-dep_Trfase"/>
</dbReference>
<evidence type="ECO:0000256" key="8">
    <source>
        <dbReference type="ARBA" id="ARBA00022898"/>
    </source>
</evidence>
<dbReference type="PANTHER" id="PTHR13693">
    <property type="entry name" value="CLASS II AMINOTRANSFERASE/8-AMINO-7-OXONONANOATE SYNTHASE"/>
    <property type="match status" value="1"/>
</dbReference>
<evidence type="ECO:0000256" key="11">
    <source>
        <dbReference type="RuleBase" id="RU003693"/>
    </source>
</evidence>
<dbReference type="InterPro" id="IPR004839">
    <property type="entry name" value="Aminotransferase_I/II_large"/>
</dbReference>
<dbReference type="InterPro" id="IPR001917">
    <property type="entry name" value="Aminotrans_II_pyridoxalP_BS"/>
</dbReference>
<dbReference type="GO" id="GO:0030170">
    <property type="term" value="F:pyridoxal phosphate binding"/>
    <property type="evidence" value="ECO:0007669"/>
    <property type="project" value="InterPro"/>
</dbReference>
<dbReference type="CDD" id="cd06454">
    <property type="entry name" value="KBL_like"/>
    <property type="match status" value="1"/>
</dbReference>
<gene>
    <name evidence="13" type="primary">bioF</name>
    <name evidence="13" type="ORF">GSM42_04085</name>
</gene>
<dbReference type="Gene3D" id="3.40.640.10">
    <property type="entry name" value="Type I PLP-dependent aspartate aminotransferase-like (Major domain)"/>
    <property type="match status" value="1"/>
</dbReference>
<dbReference type="EC" id="2.3.1.47" evidence="11"/>
<keyword evidence="7" id="KW-0093">Biotin biosynthesis</keyword>
<dbReference type="SUPFAM" id="SSF53383">
    <property type="entry name" value="PLP-dependent transferases"/>
    <property type="match status" value="1"/>
</dbReference>
<evidence type="ECO:0000256" key="1">
    <source>
        <dbReference type="ARBA" id="ARBA00001933"/>
    </source>
</evidence>
<evidence type="ECO:0000256" key="3">
    <source>
        <dbReference type="ARBA" id="ARBA00004746"/>
    </source>
</evidence>
<dbReference type="PROSITE" id="PS00599">
    <property type="entry name" value="AA_TRANSFER_CLASS_2"/>
    <property type="match status" value="1"/>
</dbReference>
<feature type="modified residue" description="N6-(pyridoxal phosphate)lysine" evidence="10">
    <location>
        <position position="239"/>
    </location>
</feature>
<comment type="subunit">
    <text evidence="5 11">Homodimer.</text>
</comment>
<dbReference type="GO" id="GO:0009102">
    <property type="term" value="P:biotin biosynthetic process"/>
    <property type="evidence" value="ECO:0007669"/>
    <property type="project" value="UniProtKB-UniRule"/>
</dbReference>
<comment type="function">
    <text evidence="2 11">Catalyzes the decarboxylative condensation of pimeloyl-[acyl-carrier protein] and L-alanine to produce 8-amino-7-oxononanoate (AON), [acyl-carrier protein], and carbon dioxide.</text>
</comment>
<accession>A0A6I4VSM9</accession>
<sequence length="392" mass="43300">MRNWQLGLRNELNQLADKNLIRELKSTAHGTNPVCVREGKTLLNFSSNNYLGLAGHPLLIQAMQNTVEAGSPSSRLLVGNEAKTQHLEEELAQWQETESALVFSNGYMANLGVLSSFLDRKDAVFSDQLNHASIVDGIRLSGATSFRYRHGNMNHLENLLKKAAKKGFRRKLIVTDAVFSMDGDIAPLRDLVSLKEKYDTALFVDEAHSVGTIGPQGKGLAHHLGISDQIEIHMGTFSKAFGVYGAYVAGKKDWIHYLINHSRSFIYTTALPPSIISAILQSLKLIQQSDRSRHLLKRKSMKFRDELSKYGFNIANSSTQIVPVVIGDSSKSLAFSQKLIANGILSVAIRPPTVPAGSARLRFSLMADHRDDDIQNVIESITEIGYECGVIL</sequence>
<feature type="domain" description="Aminotransferase class I/classII large" evidence="12">
    <location>
        <begin position="41"/>
        <end position="381"/>
    </location>
</feature>
<evidence type="ECO:0000256" key="9">
    <source>
        <dbReference type="ARBA" id="ARBA00047715"/>
    </source>
</evidence>
<dbReference type="Pfam" id="PF00155">
    <property type="entry name" value="Aminotran_1_2"/>
    <property type="match status" value="1"/>
</dbReference>
<evidence type="ECO:0000259" key="12">
    <source>
        <dbReference type="Pfam" id="PF00155"/>
    </source>
</evidence>
<keyword evidence="6 11" id="KW-0808">Transferase</keyword>
<evidence type="ECO:0000313" key="14">
    <source>
        <dbReference type="Proteomes" id="UP000430692"/>
    </source>
</evidence>
<dbReference type="Gene3D" id="3.90.1150.10">
    <property type="entry name" value="Aspartate Aminotransferase, domain 1"/>
    <property type="match status" value="1"/>
</dbReference>
<dbReference type="InterPro" id="IPR004723">
    <property type="entry name" value="AONS_Archaea/Proteobacteria"/>
</dbReference>
<keyword evidence="13" id="KW-0012">Acyltransferase</keyword>
<evidence type="ECO:0000256" key="2">
    <source>
        <dbReference type="ARBA" id="ARBA00002513"/>
    </source>
</evidence>
<evidence type="ECO:0000313" key="13">
    <source>
        <dbReference type="EMBL" id="MXQ52926.1"/>
    </source>
</evidence>
<evidence type="ECO:0000256" key="5">
    <source>
        <dbReference type="ARBA" id="ARBA00011738"/>
    </source>
</evidence>
<keyword evidence="8 10" id="KW-0663">Pyridoxal phosphate</keyword>
<dbReference type="AlphaFoldDB" id="A0A6I4VSM9"/>
<dbReference type="InterPro" id="IPR015422">
    <property type="entry name" value="PyrdxlP-dep_Trfase_small"/>
</dbReference>
<comment type="caution">
    <text evidence="13">The sequence shown here is derived from an EMBL/GenBank/DDBJ whole genome shotgun (WGS) entry which is preliminary data.</text>
</comment>
<comment type="catalytic activity">
    <reaction evidence="9 11">
        <text>6-carboxyhexanoyl-[ACP] + L-alanine + H(+) = (8S)-8-amino-7-oxononanoate + holo-[ACP] + CO2</text>
        <dbReference type="Rhea" id="RHEA:42288"/>
        <dbReference type="Rhea" id="RHEA-COMP:9685"/>
        <dbReference type="Rhea" id="RHEA-COMP:9955"/>
        <dbReference type="ChEBI" id="CHEBI:15378"/>
        <dbReference type="ChEBI" id="CHEBI:16526"/>
        <dbReference type="ChEBI" id="CHEBI:57972"/>
        <dbReference type="ChEBI" id="CHEBI:64479"/>
        <dbReference type="ChEBI" id="CHEBI:78846"/>
        <dbReference type="ChEBI" id="CHEBI:149468"/>
        <dbReference type="EC" id="2.3.1.47"/>
    </reaction>
</comment>
<name>A0A6I4VSM9_9BACL</name>
<protein>
    <recommendedName>
        <fullName evidence="11">8-amino-7-ketopelargonate synthase</fullName>
        <ecNumber evidence="11">2.3.1.47</ecNumber>
    </recommendedName>
</protein>
<dbReference type="UniPathway" id="UPA00078"/>